<dbReference type="KEGG" id="fbe:FF125_15350"/>
<evidence type="ECO:0000313" key="2">
    <source>
        <dbReference type="Proteomes" id="UP000306229"/>
    </source>
</evidence>
<organism evidence="1 2">
    <name type="scientific">Aureibaculum algae</name>
    <dbReference type="NCBI Taxonomy" id="2584122"/>
    <lineage>
        <taxon>Bacteria</taxon>
        <taxon>Pseudomonadati</taxon>
        <taxon>Bacteroidota</taxon>
        <taxon>Flavobacteriia</taxon>
        <taxon>Flavobacteriales</taxon>
        <taxon>Flavobacteriaceae</taxon>
        <taxon>Aureibaculum</taxon>
    </lineage>
</organism>
<reference evidence="1 2" key="1">
    <citation type="submission" date="2019-05" db="EMBL/GenBank/DDBJ databases">
        <title>Algicella ahnfeltiae gen. nov., sp. nov., a novel marine bacterium of the family Flavobacteriaceae isolated from a red alga.</title>
        <authorList>
            <person name="Nedashkovskaya O.I."/>
            <person name="Kukhlevskiy A.D."/>
            <person name="Kim S.-G."/>
            <person name="Zhukova N.V."/>
            <person name="Mikhailov V.V."/>
        </authorList>
    </citation>
    <scope>NUCLEOTIDE SEQUENCE [LARGE SCALE GENOMIC DNA]</scope>
    <source>
        <strain evidence="1 2">10Alg115</strain>
    </source>
</reference>
<name>A0A5B7TTQ7_9FLAO</name>
<gene>
    <name evidence="1" type="ORF">FF125_15350</name>
</gene>
<protein>
    <submittedName>
        <fullName evidence="1">Uncharacterized protein</fullName>
    </submittedName>
</protein>
<dbReference type="RefSeq" id="WP_138950587.1">
    <property type="nucleotide sequence ID" value="NZ_CP040749.1"/>
</dbReference>
<dbReference type="EMBL" id="CP040749">
    <property type="protein sequence ID" value="QCX39750.1"/>
    <property type="molecule type" value="Genomic_DNA"/>
</dbReference>
<evidence type="ECO:0000313" key="1">
    <source>
        <dbReference type="EMBL" id="QCX39750.1"/>
    </source>
</evidence>
<dbReference type="Proteomes" id="UP000306229">
    <property type="component" value="Chromosome"/>
</dbReference>
<keyword evidence="2" id="KW-1185">Reference proteome</keyword>
<proteinExistence type="predicted"/>
<sequence length="129" mass="15180">MRIIIICFLLNFFNSNSQEINRIDFIGSWTYAGYNIIGSYCGCFRESEESKAVELFQIEFCTSGEFRIVNQKKGELTQIEKFGLWVLFEVEKLKMKIDDEEIIFKIEINNKKLYLSTKCAQAEFIRSEL</sequence>
<accession>A0A5B7TTQ7</accession>
<dbReference type="AlphaFoldDB" id="A0A5B7TTQ7"/>